<evidence type="ECO:0000256" key="8">
    <source>
        <dbReference type="ARBA" id="ARBA00023136"/>
    </source>
</evidence>
<keyword evidence="2 12" id="KW-1003">Cell membrane</keyword>
<keyword evidence="8 12" id="KW-0472">Membrane</keyword>
<keyword evidence="14" id="KW-1185">Reference proteome</keyword>
<dbReference type="Pfam" id="PF02537">
    <property type="entry name" value="CRCB"/>
    <property type="match status" value="1"/>
</dbReference>
<keyword evidence="3" id="KW-0997">Cell inner membrane</keyword>
<reference evidence="13 14" key="1">
    <citation type="submission" date="2020-08" db="EMBL/GenBank/DDBJ databases">
        <title>Genomic Encyclopedia of Type Strains, Phase IV (KMG-IV): sequencing the most valuable type-strain genomes for metagenomic binning, comparative biology and taxonomic classification.</title>
        <authorList>
            <person name="Goeker M."/>
        </authorList>
    </citation>
    <scope>NUCLEOTIDE SEQUENCE [LARGE SCALE GENOMIC DNA]</scope>
    <source>
        <strain evidence="13 14">DSM 102189</strain>
    </source>
</reference>
<evidence type="ECO:0000256" key="1">
    <source>
        <dbReference type="ARBA" id="ARBA00004651"/>
    </source>
</evidence>
<evidence type="ECO:0000256" key="2">
    <source>
        <dbReference type="ARBA" id="ARBA00022475"/>
    </source>
</evidence>
<dbReference type="EMBL" id="JACIIV010000016">
    <property type="protein sequence ID" value="MBB6228234.1"/>
    <property type="molecule type" value="Genomic_DNA"/>
</dbReference>
<accession>A0A841L6K4</accession>
<dbReference type="PANTHER" id="PTHR28259">
    <property type="entry name" value="FLUORIDE EXPORT PROTEIN 1-RELATED"/>
    <property type="match status" value="1"/>
</dbReference>
<dbReference type="GO" id="GO:0140114">
    <property type="term" value="P:cellular detoxification of fluoride"/>
    <property type="evidence" value="ECO:0007669"/>
    <property type="project" value="UniProtKB-UniRule"/>
</dbReference>
<protein>
    <recommendedName>
        <fullName evidence="12">Fluoride-specific ion channel FluC</fullName>
    </recommendedName>
</protein>
<gene>
    <name evidence="12" type="primary">fluC</name>
    <name evidence="12" type="synonym">crcB</name>
    <name evidence="13" type="ORF">FHS79_002419</name>
</gene>
<dbReference type="HAMAP" id="MF_00454">
    <property type="entry name" value="FluC"/>
    <property type="match status" value="1"/>
</dbReference>
<feature type="transmembrane region" description="Helical" evidence="12">
    <location>
        <begin position="104"/>
        <end position="126"/>
    </location>
</feature>
<keyword evidence="5 12" id="KW-1133">Transmembrane helix</keyword>
<feature type="binding site" evidence="12">
    <location>
        <position position="83"/>
    </location>
    <ligand>
        <name>Na(+)</name>
        <dbReference type="ChEBI" id="CHEBI:29101"/>
        <note>structural</note>
    </ligand>
</feature>
<comment type="caution">
    <text evidence="13">The sequence shown here is derived from an EMBL/GenBank/DDBJ whole genome shotgun (WGS) entry which is preliminary data.</text>
</comment>
<dbReference type="AlphaFoldDB" id="A0A841L6K4"/>
<dbReference type="GO" id="GO:0062054">
    <property type="term" value="F:fluoride channel activity"/>
    <property type="evidence" value="ECO:0007669"/>
    <property type="project" value="UniProtKB-UniRule"/>
</dbReference>
<evidence type="ECO:0000256" key="11">
    <source>
        <dbReference type="ARBA" id="ARBA00035585"/>
    </source>
</evidence>
<evidence type="ECO:0000256" key="6">
    <source>
        <dbReference type="ARBA" id="ARBA00023053"/>
    </source>
</evidence>
<comment type="catalytic activity">
    <reaction evidence="11">
        <text>fluoride(in) = fluoride(out)</text>
        <dbReference type="Rhea" id="RHEA:76159"/>
        <dbReference type="ChEBI" id="CHEBI:17051"/>
    </reaction>
    <physiologicalReaction direction="left-to-right" evidence="11">
        <dbReference type="Rhea" id="RHEA:76160"/>
    </physiologicalReaction>
</comment>
<evidence type="ECO:0000313" key="14">
    <source>
        <dbReference type="Proteomes" id="UP000538147"/>
    </source>
</evidence>
<keyword evidence="7 12" id="KW-0406">Ion transport</keyword>
<evidence type="ECO:0000256" key="5">
    <source>
        <dbReference type="ARBA" id="ARBA00022989"/>
    </source>
</evidence>
<feature type="transmembrane region" description="Helical" evidence="12">
    <location>
        <begin position="75"/>
        <end position="98"/>
    </location>
</feature>
<dbReference type="PANTHER" id="PTHR28259:SF1">
    <property type="entry name" value="FLUORIDE EXPORT PROTEIN 1-RELATED"/>
    <property type="match status" value="1"/>
</dbReference>
<proteinExistence type="inferred from homology"/>
<comment type="subcellular location">
    <subcellularLocation>
        <location evidence="1 12">Cell membrane</location>
        <topology evidence="1 12">Multi-pass membrane protein</topology>
    </subcellularLocation>
</comment>
<dbReference type="Proteomes" id="UP000538147">
    <property type="component" value="Unassembled WGS sequence"/>
</dbReference>
<keyword evidence="12" id="KW-0813">Transport</keyword>
<comment type="activity regulation">
    <text evidence="12">Na(+) is not transported, but it plays an essential structural role and its presence is essential for fluoride channel function.</text>
</comment>
<evidence type="ECO:0000256" key="12">
    <source>
        <dbReference type="HAMAP-Rule" id="MF_00454"/>
    </source>
</evidence>
<evidence type="ECO:0000313" key="13">
    <source>
        <dbReference type="EMBL" id="MBB6228234.1"/>
    </source>
</evidence>
<feature type="binding site" evidence="12">
    <location>
        <position position="86"/>
    </location>
    <ligand>
        <name>Na(+)</name>
        <dbReference type="ChEBI" id="CHEBI:29101"/>
        <note>structural</note>
    </ligand>
</feature>
<keyword evidence="4 12" id="KW-0812">Transmembrane</keyword>
<dbReference type="GO" id="GO:0005886">
    <property type="term" value="C:plasma membrane"/>
    <property type="evidence" value="ECO:0007669"/>
    <property type="project" value="UniProtKB-SubCell"/>
</dbReference>
<dbReference type="InterPro" id="IPR003691">
    <property type="entry name" value="FluC"/>
</dbReference>
<evidence type="ECO:0000256" key="3">
    <source>
        <dbReference type="ARBA" id="ARBA00022519"/>
    </source>
</evidence>
<dbReference type="RefSeq" id="WP_243452847.1">
    <property type="nucleotide sequence ID" value="NZ_BMOX01000067.1"/>
</dbReference>
<dbReference type="GO" id="GO:0046872">
    <property type="term" value="F:metal ion binding"/>
    <property type="evidence" value="ECO:0007669"/>
    <property type="project" value="UniProtKB-KW"/>
</dbReference>
<organism evidence="13 14">
    <name type="scientific">Polymorphobacter multimanifer</name>
    <dbReference type="NCBI Taxonomy" id="1070431"/>
    <lineage>
        <taxon>Bacteria</taxon>
        <taxon>Pseudomonadati</taxon>
        <taxon>Pseudomonadota</taxon>
        <taxon>Alphaproteobacteria</taxon>
        <taxon>Sphingomonadales</taxon>
        <taxon>Sphingosinicellaceae</taxon>
        <taxon>Polymorphobacter</taxon>
    </lineage>
</organism>
<evidence type="ECO:0000256" key="4">
    <source>
        <dbReference type="ARBA" id="ARBA00022692"/>
    </source>
</evidence>
<feature type="transmembrane region" description="Helical" evidence="12">
    <location>
        <begin position="44"/>
        <end position="63"/>
    </location>
</feature>
<keyword evidence="6 12" id="KW-0915">Sodium</keyword>
<keyword evidence="12" id="KW-0479">Metal-binding</keyword>
<comment type="function">
    <text evidence="12">Fluoride-specific ion channel. Important for reducing fluoride concentration in the cell, thus reducing its toxicity.</text>
</comment>
<name>A0A841L6K4_9SPHN</name>
<evidence type="ECO:0000256" key="7">
    <source>
        <dbReference type="ARBA" id="ARBA00023065"/>
    </source>
</evidence>
<evidence type="ECO:0000256" key="9">
    <source>
        <dbReference type="ARBA" id="ARBA00023303"/>
    </source>
</evidence>
<comment type="similarity">
    <text evidence="10 12">Belongs to the fluoride channel Fluc/FEX (TC 1.A.43) family.</text>
</comment>
<evidence type="ECO:0000256" key="10">
    <source>
        <dbReference type="ARBA" id="ARBA00035120"/>
    </source>
</evidence>
<keyword evidence="9 12" id="KW-0407">Ion channel</keyword>
<sequence length="131" mass="13121">MTALASLPPVLLVALGGGTGAALRYLIGVWAASSLPPGFPWGTWMINIGGSLLLGLLLSRLGSGSLGGQDEPLRLLLGVGVLGGFTTFSTFSVELVAMVTRGELLLATAYAVSSVAGGIVAALLGVQLGRN</sequence>